<protein>
    <submittedName>
        <fullName evidence="1">Type VI secretion system baseplate subunit TssK</fullName>
    </submittedName>
</protein>
<dbReference type="Proteomes" id="UP000786875">
    <property type="component" value="Unassembled WGS sequence"/>
</dbReference>
<organism evidence="1 2">
    <name type="scientific">Rosenbergiella australiborealis</name>
    <dbReference type="NCBI Taxonomy" id="1544696"/>
    <lineage>
        <taxon>Bacteria</taxon>
        <taxon>Pseudomonadati</taxon>
        <taxon>Pseudomonadota</taxon>
        <taxon>Gammaproteobacteria</taxon>
        <taxon>Enterobacterales</taxon>
        <taxon>Erwiniaceae</taxon>
        <taxon>Rosenbergiella</taxon>
    </lineage>
</organism>
<dbReference type="EMBL" id="JABBFO010000011">
    <property type="protein sequence ID" value="MBT0728016.1"/>
    <property type="molecule type" value="Genomic_DNA"/>
</dbReference>
<keyword evidence="2" id="KW-1185">Reference proteome</keyword>
<dbReference type="RefSeq" id="WP_214215211.1">
    <property type="nucleotide sequence ID" value="NZ_JABBFO010000011.1"/>
</dbReference>
<evidence type="ECO:0000313" key="1">
    <source>
        <dbReference type="EMBL" id="MBT0728016.1"/>
    </source>
</evidence>
<gene>
    <name evidence="1" type="primary">tssK</name>
    <name evidence="1" type="ORF">HGT73_11635</name>
</gene>
<name>A0ABS5T6R6_9GAMM</name>
<evidence type="ECO:0000313" key="2">
    <source>
        <dbReference type="Proteomes" id="UP000786875"/>
    </source>
</evidence>
<reference evidence="1 2" key="1">
    <citation type="submission" date="2020-04" db="EMBL/GenBank/DDBJ databases">
        <title>Genome sequencing of Rosenbergiella species.</title>
        <authorList>
            <person name="Alvarez-Perez S."/>
            <person name="Lievens B."/>
        </authorList>
    </citation>
    <scope>NUCLEOTIDE SEQUENCE [LARGE SCALE GENOMIC DNA]</scope>
    <source>
        <strain evidence="1 2">CdVSA20.1</strain>
    </source>
</reference>
<comment type="caution">
    <text evidence="1">The sequence shown here is derived from an EMBL/GenBank/DDBJ whole genome shotgun (WGS) entry which is preliminary data.</text>
</comment>
<proteinExistence type="predicted"/>
<sequence length="444" mass="50498">MRTNKVVWSEGLFLRPQLFQQQERYIEHYIHQRTSLLTPYHWGFSSLTIDRQGLEYGKLIINAAAGIFPDGTPFSIPDTCPTPSPLTLLPHHCGQQLYLAISLTLPGHDETLLSSSHSASLARFTAKEHLVHDSNAVHREARHLLLAQLNLRLLPESEMNDTWIGLPCAKLKHLDADGRAILVEDDYIPPLIDCRDNTLLISWLTHTVGQLRHRAETFALQLNDAQAVGIEDYLLLQLCNRYHSTLDYWLQRPLVHPEVLFCEVNALQAELATYLSPQRRPPQEGYLYQHTALAETFRPLLDDISQQLNLLLTKAGECYEFQRQTNGVWVTADPDLSLDAYQTLIVAVKAAVPHQQIHKHFIQQTKVSAPRQILDLVRSHLPGVTLQPLAGPPRQLTHSSGTHYFELVQSGRDWQSMLDERAVALHIAGQFPELTLRLWGLRDR</sequence>
<dbReference type="NCBIfam" id="TIGR03353">
    <property type="entry name" value="VI_chp_4"/>
    <property type="match status" value="1"/>
</dbReference>
<accession>A0ABS5T6R6</accession>
<dbReference type="PANTHER" id="PTHR35566:SF6">
    <property type="entry name" value="CYTOPLASMIC PROTEIN"/>
    <property type="match status" value="1"/>
</dbReference>
<dbReference type="InterPro" id="IPR010263">
    <property type="entry name" value="T6SS_TssK"/>
</dbReference>
<dbReference type="Pfam" id="PF05936">
    <property type="entry name" value="T6SS_VasE"/>
    <property type="match status" value="1"/>
</dbReference>
<dbReference type="PANTHER" id="PTHR35566">
    <property type="entry name" value="BLR3599 PROTEIN"/>
    <property type="match status" value="1"/>
</dbReference>